<evidence type="ECO:0000256" key="7">
    <source>
        <dbReference type="ARBA" id="ARBA00023209"/>
    </source>
</evidence>
<keyword evidence="6" id="KW-0443">Lipid metabolism</keyword>
<dbReference type="GO" id="GO:0005737">
    <property type="term" value="C:cytoplasm"/>
    <property type="evidence" value="ECO:0007669"/>
    <property type="project" value="TreeGrafter"/>
</dbReference>
<dbReference type="Proteomes" id="UP000310108">
    <property type="component" value="Unassembled WGS sequence"/>
</dbReference>
<dbReference type="GO" id="GO:0004306">
    <property type="term" value="F:ethanolamine-phosphate cytidylyltransferase activity"/>
    <property type="evidence" value="ECO:0007669"/>
    <property type="project" value="UniProtKB-EC"/>
</dbReference>
<dbReference type="InterPro" id="IPR044608">
    <property type="entry name" value="Ect1/PCYT2"/>
</dbReference>
<dbReference type="NCBIfam" id="TIGR00125">
    <property type="entry name" value="cyt_tran_rel"/>
    <property type="match status" value="1"/>
</dbReference>
<keyword evidence="14" id="KW-1185">Reference proteome</keyword>
<comment type="similarity">
    <text evidence="2">Belongs to the cytidylyltransferase family.</text>
</comment>
<dbReference type="Gene3D" id="3.40.50.620">
    <property type="entry name" value="HUPs"/>
    <property type="match status" value="1"/>
</dbReference>
<proteinExistence type="inferred from homology"/>
<evidence type="ECO:0000313" key="14">
    <source>
        <dbReference type="Proteomes" id="UP000310108"/>
    </source>
</evidence>
<dbReference type="GO" id="GO:0006646">
    <property type="term" value="P:phosphatidylethanolamine biosynthetic process"/>
    <property type="evidence" value="ECO:0007669"/>
    <property type="project" value="UniProtKB-UniPathway"/>
</dbReference>
<evidence type="ECO:0000256" key="4">
    <source>
        <dbReference type="ARBA" id="ARBA00022679"/>
    </source>
</evidence>
<dbReference type="AlphaFoldDB" id="A0A4U6WZ55"/>
<protein>
    <recommendedName>
        <fullName evidence="10">ethanolamine-phosphate cytidylyltransferase</fullName>
        <ecNumber evidence="10">2.7.7.14</ecNumber>
    </recommendedName>
    <alternativeName>
        <fullName evidence="11">CTP:phosphoethanolamine cytidylyltransferase</fullName>
    </alternativeName>
</protein>
<dbReference type="Pfam" id="PF01467">
    <property type="entry name" value="CTP_transf_like"/>
    <property type="match status" value="1"/>
</dbReference>
<dbReference type="STRING" id="1306861.A0A4U6WZ55"/>
<sequence length="73" mass="8161">MVNTDPEHPPGEPAPEILEERIWIDGCFDFFHHGHAGAIVQARQLGSELYIGVHSDEAILENKGPTVMNLQER</sequence>
<evidence type="ECO:0000256" key="6">
    <source>
        <dbReference type="ARBA" id="ARBA00023098"/>
    </source>
</evidence>
<dbReference type="PANTHER" id="PTHR45780">
    <property type="entry name" value="ETHANOLAMINE-PHOSPHATE CYTIDYLYLTRANSFERASE"/>
    <property type="match status" value="1"/>
</dbReference>
<keyword evidence="7" id="KW-0594">Phospholipid biosynthesis</keyword>
<keyword evidence="4 13" id="KW-0808">Transferase</keyword>
<dbReference type="SUPFAM" id="SSF52374">
    <property type="entry name" value="Nucleotidylyl transferase"/>
    <property type="match status" value="1"/>
</dbReference>
<comment type="pathway">
    <text evidence="9">Phospholipid metabolism; phosphatidylethanolamine biosynthesis; phosphatidylethanolamine from ethanolamine: step 2/3.</text>
</comment>
<keyword evidence="3" id="KW-0444">Lipid biosynthesis</keyword>
<dbReference type="InterPro" id="IPR014729">
    <property type="entry name" value="Rossmann-like_a/b/a_fold"/>
</dbReference>
<evidence type="ECO:0000256" key="8">
    <source>
        <dbReference type="ARBA" id="ARBA00023264"/>
    </source>
</evidence>
<keyword evidence="5 13" id="KW-0548">Nucleotidyltransferase</keyword>
<evidence type="ECO:0000256" key="5">
    <source>
        <dbReference type="ARBA" id="ARBA00022695"/>
    </source>
</evidence>
<evidence type="ECO:0000256" key="10">
    <source>
        <dbReference type="ARBA" id="ARBA00024221"/>
    </source>
</evidence>
<accession>A0A4U6WZ55</accession>
<dbReference type="EMBL" id="PJEX01001580">
    <property type="protein sequence ID" value="TKW48175.1"/>
    <property type="molecule type" value="Genomic_DNA"/>
</dbReference>
<dbReference type="InterPro" id="IPR004821">
    <property type="entry name" value="Cyt_trans-like"/>
</dbReference>
<evidence type="ECO:0000313" key="13">
    <source>
        <dbReference type="EMBL" id="TKW48175.1"/>
    </source>
</evidence>
<organism evidence="13 14">
    <name type="scientific">Colletotrichum tanaceti</name>
    <dbReference type="NCBI Taxonomy" id="1306861"/>
    <lineage>
        <taxon>Eukaryota</taxon>
        <taxon>Fungi</taxon>
        <taxon>Dikarya</taxon>
        <taxon>Ascomycota</taxon>
        <taxon>Pezizomycotina</taxon>
        <taxon>Sordariomycetes</taxon>
        <taxon>Hypocreomycetidae</taxon>
        <taxon>Glomerellales</taxon>
        <taxon>Glomerellaceae</taxon>
        <taxon>Colletotrichum</taxon>
        <taxon>Colletotrichum destructivum species complex</taxon>
    </lineage>
</organism>
<dbReference type="UniPathway" id="UPA00558">
    <property type="reaction ID" value="UER00742"/>
</dbReference>
<evidence type="ECO:0000259" key="12">
    <source>
        <dbReference type="Pfam" id="PF01467"/>
    </source>
</evidence>
<keyword evidence="8" id="KW-1208">Phospholipid metabolism</keyword>
<evidence type="ECO:0000256" key="11">
    <source>
        <dbReference type="ARBA" id="ARBA00031473"/>
    </source>
</evidence>
<evidence type="ECO:0000256" key="9">
    <source>
        <dbReference type="ARBA" id="ARBA00024191"/>
    </source>
</evidence>
<evidence type="ECO:0000256" key="2">
    <source>
        <dbReference type="ARBA" id="ARBA00010101"/>
    </source>
</evidence>
<evidence type="ECO:0000256" key="3">
    <source>
        <dbReference type="ARBA" id="ARBA00022516"/>
    </source>
</evidence>
<comment type="pathway">
    <text evidence="1">Lipid metabolism.</text>
</comment>
<dbReference type="PANTHER" id="PTHR45780:SF2">
    <property type="entry name" value="ETHANOLAMINE-PHOSPHATE CYTIDYLYLTRANSFERASE"/>
    <property type="match status" value="1"/>
</dbReference>
<gene>
    <name evidence="13" type="ORF">CTA1_5293</name>
</gene>
<feature type="domain" description="Cytidyltransferase-like" evidence="12">
    <location>
        <begin position="24"/>
        <end position="73"/>
    </location>
</feature>
<dbReference type="EC" id="2.7.7.14" evidence="10"/>
<reference evidence="13 14" key="1">
    <citation type="journal article" date="2019" name="PLoS ONE">
        <title>Comparative genome analysis indicates high evolutionary potential of pathogenicity genes in Colletotrichum tanaceti.</title>
        <authorList>
            <person name="Lelwala R.V."/>
            <person name="Korhonen P.K."/>
            <person name="Young N.D."/>
            <person name="Scott J.B."/>
            <person name="Ades P.A."/>
            <person name="Gasser R.B."/>
            <person name="Taylor P.W.J."/>
        </authorList>
    </citation>
    <scope>NUCLEOTIDE SEQUENCE [LARGE SCALE GENOMIC DNA]</scope>
    <source>
        <strain evidence="13">BRIP57314</strain>
    </source>
</reference>
<comment type="caution">
    <text evidence="13">The sequence shown here is derived from an EMBL/GenBank/DDBJ whole genome shotgun (WGS) entry which is preliminary data.</text>
</comment>
<evidence type="ECO:0000256" key="1">
    <source>
        <dbReference type="ARBA" id="ARBA00005189"/>
    </source>
</evidence>
<name>A0A4U6WZ55_9PEZI</name>